<accession>A0A1M6DS97</accession>
<gene>
    <name evidence="3" type="ORF">SAMN05444417_1576</name>
</gene>
<reference evidence="3 4" key="1">
    <citation type="submission" date="2016-11" db="EMBL/GenBank/DDBJ databases">
        <authorList>
            <person name="Jaros S."/>
            <person name="Januszkiewicz K."/>
            <person name="Wedrychowicz H."/>
        </authorList>
    </citation>
    <scope>NUCLEOTIDE SEQUENCE [LARGE SCALE GENOMIC DNA]</scope>
    <source>
        <strain evidence="3 4">DSM 100565</strain>
    </source>
</reference>
<dbReference type="InterPro" id="IPR004360">
    <property type="entry name" value="Glyas_Fos-R_dOase_dom"/>
</dbReference>
<keyword evidence="1" id="KW-0479">Metal-binding</keyword>
<dbReference type="AlphaFoldDB" id="A0A1M6DS97"/>
<dbReference type="SUPFAM" id="SSF54593">
    <property type="entry name" value="Glyoxalase/Bleomycin resistance protein/Dihydroxybiphenyl dioxygenase"/>
    <property type="match status" value="1"/>
</dbReference>
<sequence>MGDTSWAGTPAALTIFTADLAASRAWYLSFLGAEPVHEDGESVVFRAGDTLVNVLHDSAVEELIAPAAAGRGVRAVYTLGVEDVDAAAEELRARGLVPLNGPMDRPWGVRTVSVQDPGGHVWELAKAG</sequence>
<dbReference type="Gene3D" id="3.10.180.10">
    <property type="entry name" value="2,3-Dihydroxybiphenyl 1,2-Dioxygenase, domain 1"/>
    <property type="match status" value="1"/>
</dbReference>
<dbReference type="EMBL" id="FQYO01000003">
    <property type="protein sequence ID" value="SHI76126.1"/>
    <property type="molecule type" value="Genomic_DNA"/>
</dbReference>
<evidence type="ECO:0000259" key="2">
    <source>
        <dbReference type="PROSITE" id="PS51819"/>
    </source>
</evidence>
<dbReference type="STRING" id="1447782.SAMN05444417_1576"/>
<evidence type="ECO:0000313" key="4">
    <source>
        <dbReference type="Proteomes" id="UP000184292"/>
    </source>
</evidence>
<evidence type="ECO:0000313" key="3">
    <source>
        <dbReference type="EMBL" id="SHI76126.1"/>
    </source>
</evidence>
<dbReference type="OrthoDB" id="9812656at2"/>
<dbReference type="InterPro" id="IPR029068">
    <property type="entry name" value="Glyas_Bleomycin-R_OHBP_Dase"/>
</dbReference>
<dbReference type="RefSeq" id="WP_073327922.1">
    <property type="nucleotide sequence ID" value="NZ_FQYO01000003.1"/>
</dbReference>
<dbReference type="Pfam" id="PF00903">
    <property type="entry name" value="Glyoxalase"/>
    <property type="match status" value="1"/>
</dbReference>
<dbReference type="PANTHER" id="PTHR43048">
    <property type="entry name" value="METHYLMALONYL-COA EPIMERASE"/>
    <property type="match status" value="1"/>
</dbReference>
<dbReference type="GO" id="GO:0046872">
    <property type="term" value="F:metal ion binding"/>
    <property type="evidence" value="ECO:0007669"/>
    <property type="project" value="UniProtKB-KW"/>
</dbReference>
<dbReference type="InterPro" id="IPR051785">
    <property type="entry name" value="MMCE/EMCE_epimerase"/>
</dbReference>
<dbReference type="GO" id="GO:0046491">
    <property type="term" value="P:L-methylmalonyl-CoA metabolic process"/>
    <property type="evidence" value="ECO:0007669"/>
    <property type="project" value="TreeGrafter"/>
</dbReference>
<name>A0A1M6DS97_9RHOB</name>
<dbReference type="CDD" id="cd06587">
    <property type="entry name" value="VOC"/>
    <property type="match status" value="1"/>
</dbReference>
<organism evidence="3 4">
    <name type="scientific">Wenxinia saemankumensis</name>
    <dbReference type="NCBI Taxonomy" id="1447782"/>
    <lineage>
        <taxon>Bacteria</taxon>
        <taxon>Pseudomonadati</taxon>
        <taxon>Pseudomonadota</taxon>
        <taxon>Alphaproteobacteria</taxon>
        <taxon>Rhodobacterales</taxon>
        <taxon>Roseobacteraceae</taxon>
        <taxon>Wenxinia</taxon>
    </lineage>
</organism>
<evidence type="ECO:0000256" key="1">
    <source>
        <dbReference type="ARBA" id="ARBA00022723"/>
    </source>
</evidence>
<dbReference type="GO" id="GO:0004493">
    <property type="term" value="F:methylmalonyl-CoA epimerase activity"/>
    <property type="evidence" value="ECO:0007669"/>
    <property type="project" value="TreeGrafter"/>
</dbReference>
<keyword evidence="4" id="KW-1185">Reference proteome</keyword>
<protein>
    <submittedName>
        <fullName evidence="3">Uncharacterized conserved protein PhnB, glyoxalase superfamily</fullName>
    </submittedName>
</protein>
<dbReference type="PANTHER" id="PTHR43048:SF4">
    <property type="entry name" value="RING-CLEAVING DIOXYGENASE-RELATED"/>
    <property type="match status" value="1"/>
</dbReference>
<proteinExistence type="predicted"/>
<dbReference type="Proteomes" id="UP000184292">
    <property type="component" value="Unassembled WGS sequence"/>
</dbReference>
<dbReference type="PROSITE" id="PS51819">
    <property type="entry name" value="VOC"/>
    <property type="match status" value="1"/>
</dbReference>
<dbReference type="InterPro" id="IPR037523">
    <property type="entry name" value="VOC_core"/>
</dbReference>
<feature type="domain" description="VOC" evidence="2">
    <location>
        <begin position="9"/>
        <end position="127"/>
    </location>
</feature>